<dbReference type="AlphaFoldDB" id="A0A645FG99"/>
<organism evidence="2">
    <name type="scientific">bioreactor metagenome</name>
    <dbReference type="NCBI Taxonomy" id="1076179"/>
    <lineage>
        <taxon>unclassified sequences</taxon>
        <taxon>metagenomes</taxon>
        <taxon>ecological metagenomes</taxon>
    </lineage>
</organism>
<sequence length="61" mass="7398">MDEPKDIYVQRNNYNYALNEDFDYLDELAEELKKKKYPGDQHLEKETPDDENTEIKTDKQE</sequence>
<evidence type="ECO:0000256" key="1">
    <source>
        <dbReference type="SAM" id="MobiDB-lite"/>
    </source>
</evidence>
<protein>
    <submittedName>
        <fullName evidence="2">Uncharacterized protein</fullName>
    </submittedName>
</protein>
<feature type="region of interest" description="Disordered" evidence="1">
    <location>
        <begin position="35"/>
        <end position="61"/>
    </location>
</feature>
<feature type="compositionally biased region" description="Basic and acidic residues" evidence="1">
    <location>
        <begin position="35"/>
        <end position="46"/>
    </location>
</feature>
<gene>
    <name evidence="2" type="ORF">SDC9_160678</name>
</gene>
<proteinExistence type="predicted"/>
<name>A0A645FG99_9ZZZZ</name>
<evidence type="ECO:0000313" key="2">
    <source>
        <dbReference type="EMBL" id="MPN13357.1"/>
    </source>
</evidence>
<comment type="caution">
    <text evidence="2">The sequence shown here is derived from an EMBL/GenBank/DDBJ whole genome shotgun (WGS) entry which is preliminary data.</text>
</comment>
<accession>A0A645FG99</accession>
<dbReference type="EMBL" id="VSSQ01059853">
    <property type="protein sequence ID" value="MPN13357.1"/>
    <property type="molecule type" value="Genomic_DNA"/>
</dbReference>
<reference evidence="2" key="1">
    <citation type="submission" date="2019-08" db="EMBL/GenBank/DDBJ databases">
        <authorList>
            <person name="Kucharzyk K."/>
            <person name="Murdoch R.W."/>
            <person name="Higgins S."/>
            <person name="Loffler F."/>
        </authorList>
    </citation>
    <scope>NUCLEOTIDE SEQUENCE</scope>
</reference>